<dbReference type="Proteomes" id="UP000253551">
    <property type="component" value="Unassembled WGS sequence"/>
</dbReference>
<evidence type="ECO:0000313" key="1">
    <source>
        <dbReference type="EMBL" id="RCI01668.1"/>
    </source>
</evidence>
<gene>
    <name evidence="1" type="ORF">CU098_011996</name>
</gene>
<dbReference type="EMBL" id="PJQM01001720">
    <property type="protein sequence ID" value="RCI01668.1"/>
    <property type="molecule type" value="Genomic_DNA"/>
</dbReference>
<name>A0A367KHL5_RHIST</name>
<protein>
    <submittedName>
        <fullName evidence="1">Uncharacterized protein</fullName>
    </submittedName>
</protein>
<feature type="non-terminal residue" evidence="1">
    <location>
        <position position="1"/>
    </location>
</feature>
<keyword evidence="2" id="KW-1185">Reference proteome</keyword>
<dbReference type="AlphaFoldDB" id="A0A367KHL5"/>
<organism evidence="1 2">
    <name type="scientific">Rhizopus stolonifer</name>
    <name type="common">Rhizopus nigricans</name>
    <dbReference type="NCBI Taxonomy" id="4846"/>
    <lineage>
        <taxon>Eukaryota</taxon>
        <taxon>Fungi</taxon>
        <taxon>Fungi incertae sedis</taxon>
        <taxon>Mucoromycota</taxon>
        <taxon>Mucoromycotina</taxon>
        <taxon>Mucoromycetes</taxon>
        <taxon>Mucorales</taxon>
        <taxon>Mucorineae</taxon>
        <taxon>Rhizopodaceae</taxon>
        <taxon>Rhizopus</taxon>
    </lineage>
</organism>
<dbReference type="OrthoDB" id="2234393at2759"/>
<comment type="caution">
    <text evidence="1">The sequence shown here is derived from an EMBL/GenBank/DDBJ whole genome shotgun (WGS) entry which is preliminary data.</text>
</comment>
<reference evidence="1 2" key="1">
    <citation type="journal article" date="2018" name="G3 (Bethesda)">
        <title>Phylogenetic and Phylogenomic Definition of Rhizopus Species.</title>
        <authorList>
            <person name="Gryganskyi A.P."/>
            <person name="Golan J."/>
            <person name="Dolatabadi S."/>
            <person name="Mondo S."/>
            <person name="Robb S."/>
            <person name="Idnurm A."/>
            <person name="Muszewska A."/>
            <person name="Steczkiewicz K."/>
            <person name="Masonjones S."/>
            <person name="Liao H.L."/>
            <person name="Gajdeczka M.T."/>
            <person name="Anike F."/>
            <person name="Vuek A."/>
            <person name="Anishchenko I.M."/>
            <person name="Voigt K."/>
            <person name="de Hoog G.S."/>
            <person name="Smith M.E."/>
            <person name="Heitman J."/>
            <person name="Vilgalys R."/>
            <person name="Stajich J.E."/>
        </authorList>
    </citation>
    <scope>NUCLEOTIDE SEQUENCE [LARGE SCALE GENOMIC DNA]</scope>
    <source>
        <strain evidence="1 2">LSU 92-RS-03</strain>
    </source>
</reference>
<sequence length="200" mass="22293">GDTKLSLNVVQFKNDLKIDLRIIFDERAQRLNQEIDTTVLEASKDDPGLVKFQSDHSKLLVECKLIIDMFLRKGQNIDNVDCIQICGLEIVILNLSLSAPGVYVATERFHSTILNSLSNIDNALDIALHLLSSKNAVIKVNNGYTHQKGVAKDRSTSIKAESTIRLQAKNSRKQLKHDDLEILGLLSEMVIPQAPLHLSI</sequence>
<evidence type="ECO:0000313" key="2">
    <source>
        <dbReference type="Proteomes" id="UP000253551"/>
    </source>
</evidence>
<proteinExistence type="predicted"/>
<accession>A0A367KHL5</accession>